<accession>A0A926RTH2</accession>
<organism evidence="2 3">
    <name type="scientific">Polycladospora coralii</name>
    <dbReference type="NCBI Taxonomy" id="2771432"/>
    <lineage>
        <taxon>Bacteria</taxon>
        <taxon>Bacillati</taxon>
        <taxon>Bacillota</taxon>
        <taxon>Bacilli</taxon>
        <taxon>Bacillales</taxon>
        <taxon>Thermoactinomycetaceae</taxon>
        <taxon>Polycladospora</taxon>
    </lineage>
</organism>
<dbReference type="AlphaFoldDB" id="A0A926RTH2"/>
<comment type="caution">
    <text evidence="2">The sequence shown here is derived from an EMBL/GenBank/DDBJ whole genome shotgun (WGS) entry which is preliminary data.</text>
</comment>
<evidence type="ECO:0000313" key="3">
    <source>
        <dbReference type="Proteomes" id="UP000661691"/>
    </source>
</evidence>
<protein>
    <recommendedName>
        <fullName evidence="4">DUF3592 domain-containing protein</fullName>
    </recommendedName>
</protein>
<keyword evidence="1" id="KW-1133">Transmembrane helix</keyword>
<sequence length="185" mass="21230">MFIYLGITFILMGLLFIDKGLKYESIRTLFLLMGAFFILLGTLFVFLSPFLKLIRVIKRSTILLHNKTIQAQVTGVSIDYRIKLKGAGEWNTSTGQSPYRIHAKWTHPHNNRTYTFYSGSIWTDPSSLLPSHVDVKINPLNPNWYQMNCNFLHRSALKTPSVGGLGGIFPFLMAWGMLIYMYIKM</sequence>
<dbReference type="RefSeq" id="WP_191138344.1">
    <property type="nucleotide sequence ID" value="NZ_JACXAG020000001.1"/>
</dbReference>
<evidence type="ECO:0008006" key="4">
    <source>
        <dbReference type="Google" id="ProtNLM"/>
    </source>
</evidence>
<keyword evidence="1" id="KW-0812">Transmembrane</keyword>
<gene>
    <name evidence="2" type="ORF">IC620_04910</name>
</gene>
<feature type="transmembrane region" description="Helical" evidence="1">
    <location>
        <begin position="162"/>
        <end position="183"/>
    </location>
</feature>
<keyword evidence="1" id="KW-0472">Membrane</keyword>
<reference evidence="2" key="1">
    <citation type="submission" date="2020-09" db="EMBL/GenBank/DDBJ databases">
        <title>A novel bacterium of genus Hazenella, isolated from South China Sea.</title>
        <authorList>
            <person name="Huang H."/>
            <person name="Mo K."/>
            <person name="Hu Y."/>
        </authorList>
    </citation>
    <scope>NUCLEOTIDE SEQUENCE</scope>
    <source>
        <strain evidence="2">IB182357</strain>
    </source>
</reference>
<feature type="transmembrane region" description="Helical" evidence="1">
    <location>
        <begin position="30"/>
        <end position="51"/>
    </location>
</feature>
<keyword evidence="3" id="KW-1185">Reference proteome</keyword>
<dbReference type="Proteomes" id="UP000661691">
    <property type="component" value="Unassembled WGS sequence"/>
</dbReference>
<proteinExistence type="predicted"/>
<evidence type="ECO:0000313" key="2">
    <source>
        <dbReference type="EMBL" id="MBD1371698.1"/>
    </source>
</evidence>
<name>A0A926RTH2_9BACL</name>
<dbReference type="EMBL" id="JACXAH010000005">
    <property type="protein sequence ID" value="MBD1371698.1"/>
    <property type="molecule type" value="Genomic_DNA"/>
</dbReference>
<evidence type="ECO:0000256" key="1">
    <source>
        <dbReference type="SAM" id="Phobius"/>
    </source>
</evidence>